<dbReference type="STRING" id="666681.M301_0139"/>
<protein>
    <recommendedName>
        <fullName evidence="3">TIGR04255 family protein</fullName>
    </recommendedName>
</protein>
<evidence type="ECO:0008006" key="3">
    <source>
        <dbReference type="Google" id="ProtNLM"/>
    </source>
</evidence>
<dbReference type="Proteomes" id="UP000000383">
    <property type="component" value="Chromosome"/>
</dbReference>
<reference evidence="1 2" key="2">
    <citation type="journal article" date="2011" name="J. Bacteriol.">
        <title>Genomes of three methylotrophs from a single niche uncover genetic and metabolic divergence of Methylophilaceae.</title>
        <authorList>
            <person name="Lapidus A."/>
            <person name="Clum A."/>
            <person name="Labutti K."/>
            <person name="Kaluzhnaya M.G."/>
            <person name="Lim S."/>
            <person name="Beck D.A."/>
            <person name="Glavina Del Rio T."/>
            <person name="Nolan M."/>
            <person name="Mavromatis K."/>
            <person name="Huntemann M."/>
            <person name="Lucas S."/>
            <person name="Lidstrom M.E."/>
            <person name="Ivanova N."/>
            <person name="Chistoserdova L."/>
        </authorList>
    </citation>
    <scope>NUCLEOTIDE SEQUENCE [LARGE SCALE GENOMIC DNA]</scope>
    <source>
        <strain evidence="1 2">301</strain>
    </source>
</reference>
<dbReference type="InterPro" id="IPR026349">
    <property type="entry name" value="CHP04255"/>
</dbReference>
<dbReference type="AlphaFoldDB" id="D7DKE2"/>
<proteinExistence type="predicted"/>
<sequence>MELNGCHVIAARSTHAVQAASFVLELPAHISSDIAQAALNYYENSHSLKELFPIKTEAQGISINLDDQSVNVNQSTGLQGLTLQRVTDDGSLELSFAIQNNQMVYTCHKYTGWKEVFEKALSILSEFMEFVCPVPGVSVVGIQYVDEFFITGNKEGFRSDIIFSTDNTRLPVSLLSASGFWHNHSGWFSPTPDKTQGQVLNNLNVSVYPQQPDRHAVQIITAHRLMLALPISDKGRVLETLPTTFEMLHSTNKALFREVLNEETLRSINLLPK</sequence>
<organism evidence="1 2">
    <name type="scientific">Methylotenera versatilis (strain 301)</name>
    <dbReference type="NCBI Taxonomy" id="666681"/>
    <lineage>
        <taxon>Bacteria</taxon>
        <taxon>Pseudomonadati</taxon>
        <taxon>Pseudomonadota</taxon>
        <taxon>Betaproteobacteria</taxon>
        <taxon>Nitrosomonadales</taxon>
        <taxon>Methylophilaceae</taxon>
        <taxon>Methylotenera</taxon>
    </lineage>
</organism>
<dbReference type="EMBL" id="CP002056">
    <property type="protein sequence ID" value="ADI28527.1"/>
    <property type="molecule type" value="Genomic_DNA"/>
</dbReference>
<dbReference type="NCBIfam" id="TIGR04255">
    <property type="entry name" value="sporadTIGR04255"/>
    <property type="match status" value="1"/>
</dbReference>
<evidence type="ECO:0000313" key="2">
    <source>
        <dbReference type="Proteomes" id="UP000000383"/>
    </source>
</evidence>
<dbReference type="RefSeq" id="WP_013146844.1">
    <property type="nucleotide sequence ID" value="NC_014207.1"/>
</dbReference>
<dbReference type="KEGG" id="meh:M301_0139"/>
<evidence type="ECO:0000313" key="1">
    <source>
        <dbReference type="EMBL" id="ADI28527.1"/>
    </source>
</evidence>
<accession>D7DKE2</accession>
<dbReference type="eggNOG" id="ENOG5033F0W">
    <property type="taxonomic scope" value="Bacteria"/>
</dbReference>
<dbReference type="HOGENOM" id="CLU_945505_0_0_4"/>
<keyword evidence="2" id="KW-1185">Reference proteome</keyword>
<gene>
    <name evidence="1" type="ordered locus">M301_0139</name>
</gene>
<reference evidence="2" key="1">
    <citation type="submission" date="2010-05" db="EMBL/GenBank/DDBJ databases">
        <title>Complete sequence of Methylotenera sp. 301.</title>
        <authorList>
            <person name="Lucas S."/>
            <person name="Copeland A."/>
            <person name="Lapidus A."/>
            <person name="Cheng J.-F."/>
            <person name="Bruce D."/>
            <person name="Goodwin L."/>
            <person name="Pitluck S."/>
            <person name="Clum A."/>
            <person name="Land M."/>
            <person name="Hauser L."/>
            <person name="Kyrpides N."/>
            <person name="Ivanova N."/>
            <person name="Chistoservova L."/>
            <person name="Kalyuzhnaya M."/>
            <person name="Woyke T."/>
        </authorList>
    </citation>
    <scope>NUCLEOTIDE SEQUENCE [LARGE SCALE GENOMIC DNA]</scope>
    <source>
        <strain evidence="2">301</strain>
    </source>
</reference>
<dbReference type="OrthoDB" id="9090707at2"/>
<name>D7DKE2_METV0</name>